<organism evidence="1 2">
    <name type="scientific">Dreissena polymorpha</name>
    <name type="common">Zebra mussel</name>
    <name type="synonym">Mytilus polymorpha</name>
    <dbReference type="NCBI Taxonomy" id="45954"/>
    <lineage>
        <taxon>Eukaryota</taxon>
        <taxon>Metazoa</taxon>
        <taxon>Spiralia</taxon>
        <taxon>Lophotrochozoa</taxon>
        <taxon>Mollusca</taxon>
        <taxon>Bivalvia</taxon>
        <taxon>Autobranchia</taxon>
        <taxon>Heteroconchia</taxon>
        <taxon>Euheterodonta</taxon>
        <taxon>Imparidentia</taxon>
        <taxon>Neoheterodontei</taxon>
        <taxon>Myida</taxon>
        <taxon>Dreissenoidea</taxon>
        <taxon>Dreissenidae</taxon>
        <taxon>Dreissena</taxon>
    </lineage>
</organism>
<dbReference type="AlphaFoldDB" id="A0A9D4F6M4"/>
<sequence>MASQQHTFETISKDFDKIRADNKSMSDEVVDLKTRLMRNSLLFFNFDEENTFDDRKHENCTNKIHKFCEKDLAMSGARDTIRIDRAYRIGNYETGSKRPLVVRFNYNNQDKLTVKHKVMDPSCKVGTRVIEQIPCEIQTSEEAHTINFTSTPRR</sequence>
<reference evidence="1" key="2">
    <citation type="submission" date="2020-11" db="EMBL/GenBank/DDBJ databases">
        <authorList>
            <person name="McCartney M.A."/>
            <person name="Auch B."/>
            <person name="Kono T."/>
            <person name="Mallez S."/>
            <person name="Becker A."/>
            <person name="Gohl D.M."/>
            <person name="Silverstein K.A.T."/>
            <person name="Koren S."/>
            <person name="Bechman K.B."/>
            <person name="Herman A."/>
            <person name="Abrahante J.E."/>
            <person name="Garbe J."/>
        </authorList>
    </citation>
    <scope>NUCLEOTIDE SEQUENCE</scope>
    <source>
        <strain evidence="1">Duluth1</strain>
        <tissue evidence="1">Whole animal</tissue>
    </source>
</reference>
<gene>
    <name evidence="1" type="ORF">DPMN_169231</name>
</gene>
<comment type="caution">
    <text evidence="1">The sequence shown here is derived from an EMBL/GenBank/DDBJ whole genome shotgun (WGS) entry which is preliminary data.</text>
</comment>
<proteinExistence type="predicted"/>
<accession>A0A9D4F6M4</accession>
<evidence type="ECO:0000313" key="2">
    <source>
        <dbReference type="Proteomes" id="UP000828390"/>
    </source>
</evidence>
<dbReference type="EMBL" id="JAIWYP010000008">
    <property type="protein sequence ID" value="KAH3791021.1"/>
    <property type="molecule type" value="Genomic_DNA"/>
</dbReference>
<name>A0A9D4F6M4_DREPO</name>
<reference evidence="1" key="1">
    <citation type="journal article" date="2019" name="bioRxiv">
        <title>The Genome of the Zebra Mussel, Dreissena polymorpha: A Resource for Invasive Species Research.</title>
        <authorList>
            <person name="McCartney M.A."/>
            <person name="Auch B."/>
            <person name="Kono T."/>
            <person name="Mallez S."/>
            <person name="Zhang Y."/>
            <person name="Obille A."/>
            <person name="Becker A."/>
            <person name="Abrahante J.E."/>
            <person name="Garbe J."/>
            <person name="Badalamenti J.P."/>
            <person name="Herman A."/>
            <person name="Mangelson H."/>
            <person name="Liachko I."/>
            <person name="Sullivan S."/>
            <person name="Sone E.D."/>
            <person name="Koren S."/>
            <person name="Silverstein K.A.T."/>
            <person name="Beckman K.B."/>
            <person name="Gohl D.M."/>
        </authorList>
    </citation>
    <scope>NUCLEOTIDE SEQUENCE</scope>
    <source>
        <strain evidence="1">Duluth1</strain>
        <tissue evidence="1">Whole animal</tissue>
    </source>
</reference>
<dbReference type="Proteomes" id="UP000828390">
    <property type="component" value="Unassembled WGS sequence"/>
</dbReference>
<protein>
    <submittedName>
        <fullName evidence="1">Uncharacterized protein</fullName>
    </submittedName>
</protein>
<keyword evidence="2" id="KW-1185">Reference proteome</keyword>
<evidence type="ECO:0000313" key="1">
    <source>
        <dbReference type="EMBL" id="KAH3791021.1"/>
    </source>
</evidence>